<organism evidence="11">
    <name type="scientific">Sesamum angustifolium</name>
    <dbReference type="NCBI Taxonomy" id="2727405"/>
    <lineage>
        <taxon>Eukaryota</taxon>
        <taxon>Viridiplantae</taxon>
        <taxon>Streptophyta</taxon>
        <taxon>Embryophyta</taxon>
        <taxon>Tracheophyta</taxon>
        <taxon>Spermatophyta</taxon>
        <taxon>Magnoliopsida</taxon>
        <taxon>eudicotyledons</taxon>
        <taxon>Gunneridae</taxon>
        <taxon>Pentapetalae</taxon>
        <taxon>asterids</taxon>
        <taxon>lamiids</taxon>
        <taxon>Lamiales</taxon>
        <taxon>Pedaliaceae</taxon>
        <taxon>Sesamum</taxon>
    </lineage>
</organism>
<dbReference type="GO" id="GO:0046872">
    <property type="term" value="F:metal ion binding"/>
    <property type="evidence" value="ECO:0007669"/>
    <property type="project" value="UniProtKB-KW"/>
</dbReference>
<evidence type="ECO:0000256" key="3">
    <source>
        <dbReference type="ARBA" id="ARBA00012775"/>
    </source>
</evidence>
<proteinExistence type="inferred from homology"/>
<evidence type="ECO:0000256" key="6">
    <source>
        <dbReference type="ARBA" id="ARBA00022833"/>
    </source>
</evidence>
<dbReference type="GO" id="GO:0046033">
    <property type="term" value="P:AMP metabolic process"/>
    <property type="evidence" value="ECO:0007669"/>
    <property type="project" value="TreeGrafter"/>
</dbReference>
<keyword evidence="5" id="KW-0378">Hydrolase</keyword>
<feature type="binding site" evidence="9">
    <location>
        <position position="453"/>
    </location>
    <ligand>
        <name>Zn(2+)</name>
        <dbReference type="ChEBI" id="CHEBI:29105"/>
        <note>catalytic</note>
    </ligand>
</feature>
<feature type="active site" description="Proton acceptor" evidence="7">
    <location>
        <position position="760"/>
    </location>
</feature>
<comment type="cofactor">
    <cofactor evidence="9">
        <name>Zn(2+)</name>
        <dbReference type="ChEBI" id="CHEBI:29105"/>
    </cofactor>
    <text evidence="9">Binds 1 zinc ion per subunit.</text>
</comment>
<evidence type="ECO:0000256" key="10">
    <source>
        <dbReference type="SAM" id="MobiDB-lite"/>
    </source>
</evidence>
<feature type="binding site" evidence="8">
    <location>
        <position position="453"/>
    </location>
    <ligand>
        <name>substrate</name>
    </ligand>
</feature>
<dbReference type="EMBL" id="JACGWK010000003">
    <property type="protein sequence ID" value="KAL0364092.1"/>
    <property type="molecule type" value="Genomic_DNA"/>
</dbReference>
<dbReference type="PANTHER" id="PTHR11359">
    <property type="entry name" value="AMP DEAMINASE"/>
    <property type="match status" value="1"/>
</dbReference>
<dbReference type="GO" id="GO:0005829">
    <property type="term" value="C:cytosol"/>
    <property type="evidence" value="ECO:0007669"/>
    <property type="project" value="TreeGrafter"/>
</dbReference>
<feature type="binding site" evidence="9">
    <location>
        <position position="815"/>
    </location>
    <ligand>
        <name>Zn(2+)</name>
        <dbReference type="ChEBI" id="CHEBI:29105"/>
        <note>catalytic</note>
    </ligand>
</feature>
<protein>
    <recommendedName>
        <fullName evidence="3">AMP deaminase</fullName>
        <ecNumber evidence="3">3.5.4.6</ecNumber>
    </recommendedName>
</protein>
<dbReference type="Gene3D" id="3.20.20.140">
    <property type="entry name" value="Metal-dependent hydrolases"/>
    <property type="match status" value="3"/>
</dbReference>
<accession>A0AAW2Q8G8</accession>
<feature type="binding site" evidence="9">
    <location>
        <position position="451"/>
    </location>
    <ligand>
        <name>Zn(2+)</name>
        <dbReference type="ChEBI" id="CHEBI:29105"/>
        <note>catalytic</note>
    </ligand>
</feature>
<dbReference type="AlphaFoldDB" id="A0AAW2Q8G8"/>
<evidence type="ECO:0000256" key="9">
    <source>
        <dbReference type="PIRSR" id="PIRSR606329-3"/>
    </source>
</evidence>
<dbReference type="PROSITE" id="PS00485">
    <property type="entry name" value="A_DEAMINASE"/>
    <property type="match status" value="1"/>
</dbReference>
<evidence type="ECO:0000256" key="2">
    <source>
        <dbReference type="ARBA" id="ARBA00006676"/>
    </source>
</evidence>
<name>A0AAW2Q8G8_9LAMI</name>
<dbReference type="EC" id="3.5.4.6" evidence="3"/>
<keyword evidence="4 9" id="KW-0479">Metal-binding</keyword>
<dbReference type="GO" id="GO:0003876">
    <property type="term" value="F:AMP deaminase activity"/>
    <property type="evidence" value="ECO:0007669"/>
    <property type="project" value="UniProtKB-EC"/>
</dbReference>
<evidence type="ECO:0000256" key="8">
    <source>
        <dbReference type="PIRSR" id="PIRSR606329-2"/>
    </source>
</evidence>
<evidence type="ECO:0000256" key="7">
    <source>
        <dbReference type="PIRSR" id="PIRSR606329-1"/>
    </source>
</evidence>
<evidence type="ECO:0000256" key="5">
    <source>
        <dbReference type="ARBA" id="ARBA00022801"/>
    </source>
</evidence>
<dbReference type="Pfam" id="PF19326">
    <property type="entry name" value="AMP_deaminase"/>
    <property type="match status" value="2"/>
</dbReference>
<sequence length="918" mass="104849">MFSLPPPFSPVSPIQLGLAALFGASVMAISAFYIHKRSVDEVLDRLINLRRRRHHQLSDDEEFEYSDYYENAETARNVIIWRSKNKVLNSFDDHNEDKDGDKVRSYRVSSSLPNVSVSKNDWCSEGAGDPIRAAMSTSLGEVDLISSDLPPIRTDQRDGEEQYMGHSGTSMRVGSAGRLVTPRSAGGYTFEDTGDSDDEEELLPITEDHMLSYQNDINLTTQNQPIVATQTEKGIYVHVQDSEAVLTEAKSNIDHADRNIDTAPANTAANDPVFNNNIFPPIPPSHGFISDALQNMKSDSVSVEEQEVLKMIHECLELREKYVFRENVAPWTTSTKKSALAEMKKDPFHFVPIEASSHFFRMEDGVVRVYASESDSEELFPVASSTRFFTDMHHLLKVMSIGNVRSACHHRLRFLEEKFRFHLLVNADREFVAQKSAPHRDFYNIRKVDTHVHHSACMNQKHLLRFIKSKLKKEPDEVVIYRDGQYLTLKEVFDSLDLTGYDLNVDLLDVHADKSTFHRFDKFNLKYNPCGQSRLREIFLKQDNLIQGRFLAEVTKQVLSDLEASKYQLAEYRISIYGRKQSEWDQLASWFVNNGIYSENAVWLIQVSWLNSAVAKVIVYRRGTVTSFQNILDNIFIPLFEATVDPNSHPQLHVFLLQQPAPWDQACGALKAELPNCPFDELSSIFMGFDVVGFDIVDDESKPERRPTKHMPTPSEWTNEFNPAFSYYAYYCYANLYTLNKAGDVDHLAAGFLLCHNISHGINLRKSPVLQYLYYLAQIGLAMSPLSNNSLFLDYHRNPFPMFFQRGLNVSLSSDDPLQIHLTKEPLVEEYSVAAKVWKLSSCDLCEIARNALYQSGFPHAAKVHWLGDGYFKRGPRGNDIHKTNVPNIRLSFRHETWKSELQYVYAGKARPSEEVDH</sequence>
<feature type="region of interest" description="Disordered" evidence="10">
    <location>
        <begin position="148"/>
        <end position="174"/>
    </location>
</feature>
<comment type="caution">
    <text evidence="11">The sequence shown here is derived from an EMBL/GenBank/DDBJ whole genome shotgun (WGS) entry which is preliminary data.</text>
</comment>
<dbReference type="CDD" id="cd01319">
    <property type="entry name" value="AMPD"/>
    <property type="match status" value="1"/>
</dbReference>
<dbReference type="GO" id="GO:0032264">
    <property type="term" value="P:IMP salvage"/>
    <property type="evidence" value="ECO:0007669"/>
    <property type="project" value="InterPro"/>
</dbReference>
<evidence type="ECO:0000256" key="4">
    <source>
        <dbReference type="ARBA" id="ARBA00022723"/>
    </source>
</evidence>
<evidence type="ECO:0000313" key="11">
    <source>
        <dbReference type="EMBL" id="KAL0364092.1"/>
    </source>
</evidence>
<dbReference type="InterPro" id="IPR006329">
    <property type="entry name" value="AMPD"/>
</dbReference>
<reference evidence="11" key="1">
    <citation type="submission" date="2020-06" db="EMBL/GenBank/DDBJ databases">
        <authorList>
            <person name="Li T."/>
            <person name="Hu X."/>
            <person name="Zhang T."/>
            <person name="Song X."/>
            <person name="Zhang H."/>
            <person name="Dai N."/>
            <person name="Sheng W."/>
            <person name="Hou X."/>
            <person name="Wei L."/>
        </authorList>
    </citation>
    <scope>NUCLEOTIDE SEQUENCE</scope>
    <source>
        <strain evidence="11">G01</strain>
        <tissue evidence="11">Leaf</tissue>
    </source>
</reference>
<dbReference type="InterPro" id="IPR006650">
    <property type="entry name" value="A/AMP_deam_AS"/>
</dbReference>
<feature type="binding site" evidence="8">
    <location>
        <begin position="816"/>
        <end position="819"/>
    </location>
    <ligand>
        <name>substrate</name>
    </ligand>
</feature>
<comment type="similarity">
    <text evidence="2">Belongs to the metallo-dependent hydrolases superfamily. Adenosine and AMP deaminases family.</text>
</comment>
<evidence type="ECO:0000256" key="1">
    <source>
        <dbReference type="ARBA" id="ARBA00004955"/>
    </source>
</evidence>
<dbReference type="InterPro" id="IPR032466">
    <property type="entry name" value="Metal_Hydrolase"/>
</dbReference>
<keyword evidence="6 9" id="KW-0862">Zinc</keyword>
<reference evidence="11" key="2">
    <citation type="journal article" date="2024" name="Plant">
        <title>Genomic evolution and insights into agronomic trait innovations of Sesamum species.</title>
        <authorList>
            <person name="Miao H."/>
            <person name="Wang L."/>
            <person name="Qu L."/>
            <person name="Liu H."/>
            <person name="Sun Y."/>
            <person name="Le M."/>
            <person name="Wang Q."/>
            <person name="Wei S."/>
            <person name="Zheng Y."/>
            <person name="Lin W."/>
            <person name="Duan Y."/>
            <person name="Cao H."/>
            <person name="Xiong S."/>
            <person name="Wang X."/>
            <person name="Wei L."/>
            <person name="Li C."/>
            <person name="Ma Q."/>
            <person name="Ju M."/>
            <person name="Zhao R."/>
            <person name="Li G."/>
            <person name="Mu C."/>
            <person name="Tian Q."/>
            <person name="Mei H."/>
            <person name="Zhang T."/>
            <person name="Gao T."/>
            <person name="Zhang H."/>
        </authorList>
    </citation>
    <scope>NUCLEOTIDE SEQUENCE</scope>
    <source>
        <strain evidence="11">G01</strain>
    </source>
</reference>
<gene>
    <name evidence="11" type="ORF">Sangu_0506800</name>
</gene>
<comment type="pathway">
    <text evidence="1">Purine metabolism; IMP biosynthesis via salvage pathway; IMP from AMP: step 1/1.</text>
</comment>
<dbReference type="SUPFAM" id="SSF51556">
    <property type="entry name" value="Metallo-dependent hydrolases"/>
    <property type="match status" value="1"/>
</dbReference>
<dbReference type="PANTHER" id="PTHR11359:SF14">
    <property type="entry name" value="AMP DEAMINASE"/>
    <property type="match status" value="1"/>
</dbReference>
<feature type="binding site" evidence="8">
    <location>
        <begin position="522"/>
        <end position="527"/>
    </location>
    <ligand>
        <name>substrate</name>
    </ligand>
</feature>